<protein>
    <submittedName>
        <fullName evidence="3">LysR family transcriptional regulator</fullName>
    </submittedName>
</protein>
<dbReference type="GO" id="GO:0006351">
    <property type="term" value="P:DNA-templated transcription"/>
    <property type="evidence" value="ECO:0007669"/>
    <property type="project" value="TreeGrafter"/>
</dbReference>
<dbReference type="RefSeq" id="WP_199467438.1">
    <property type="nucleotide sequence ID" value="NZ_JAEMNX010000003.1"/>
</dbReference>
<evidence type="ECO:0000313" key="3">
    <source>
        <dbReference type="EMBL" id="MBJ7537118.1"/>
    </source>
</evidence>
<dbReference type="PANTHER" id="PTHR30537:SF1">
    <property type="entry name" value="HTH-TYPE TRANSCRIPTIONAL REGULATOR PGRR"/>
    <property type="match status" value="1"/>
</dbReference>
<organism evidence="3 4">
    <name type="scientific">Marinomonas transparens</name>
    <dbReference type="NCBI Taxonomy" id="2795388"/>
    <lineage>
        <taxon>Bacteria</taxon>
        <taxon>Pseudomonadati</taxon>
        <taxon>Pseudomonadota</taxon>
        <taxon>Gammaproteobacteria</taxon>
        <taxon>Oceanospirillales</taxon>
        <taxon>Oceanospirillaceae</taxon>
        <taxon>Marinomonas</taxon>
    </lineage>
</organism>
<dbReference type="PANTHER" id="PTHR30537">
    <property type="entry name" value="HTH-TYPE TRANSCRIPTIONAL REGULATOR"/>
    <property type="match status" value="1"/>
</dbReference>
<dbReference type="InterPro" id="IPR005119">
    <property type="entry name" value="LysR_subst-bd"/>
</dbReference>
<comment type="similarity">
    <text evidence="1">Belongs to the LysR transcriptional regulatory family.</text>
</comment>
<name>A0A934JMG6_9GAMM</name>
<dbReference type="SUPFAM" id="SSF53850">
    <property type="entry name" value="Periplasmic binding protein-like II"/>
    <property type="match status" value="1"/>
</dbReference>
<comment type="caution">
    <text evidence="3">The sequence shown here is derived from an EMBL/GenBank/DDBJ whole genome shotgun (WGS) entry which is preliminary data.</text>
</comment>
<sequence length="206" mass="23005">MFGEVRINGSESAIEYVLNSIVPPLKDLYPGIKLDLVSDGKLSDIVEHGFDAGIRLKDFVPKDMIALPMGPKVRFIAVALPQYLKQYPSPTTPNELHKHHCIRQRLPSGKRYHWEFSKHGGSVTIDVSGDISLDNNNLMVKAAVQGLGIAFVPESLAKAQIASGTLTVILDDWCPEEPGLHVYFPQYRHMFRSLRAFLDVVKAQRL</sequence>
<accession>A0A934JMG6</accession>
<evidence type="ECO:0000256" key="1">
    <source>
        <dbReference type="ARBA" id="ARBA00009437"/>
    </source>
</evidence>
<dbReference type="AlphaFoldDB" id="A0A934JMG6"/>
<dbReference type="GO" id="GO:0003700">
    <property type="term" value="F:DNA-binding transcription factor activity"/>
    <property type="evidence" value="ECO:0007669"/>
    <property type="project" value="TreeGrafter"/>
</dbReference>
<gene>
    <name evidence="3" type="ORF">I8J31_05425</name>
</gene>
<evidence type="ECO:0000259" key="2">
    <source>
        <dbReference type="Pfam" id="PF03466"/>
    </source>
</evidence>
<dbReference type="EMBL" id="JAEMNX010000003">
    <property type="protein sequence ID" value="MBJ7537118.1"/>
    <property type="molecule type" value="Genomic_DNA"/>
</dbReference>
<proteinExistence type="inferred from homology"/>
<dbReference type="GO" id="GO:0043565">
    <property type="term" value="F:sequence-specific DNA binding"/>
    <property type="evidence" value="ECO:0007669"/>
    <property type="project" value="TreeGrafter"/>
</dbReference>
<reference evidence="3" key="1">
    <citation type="submission" date="2020-12" db="EMBL/GenBank/DDBJ databases">
        <title>Marinomonas arctica sp. nov., a psychrotolerant bacterium isolated from the Arctic.</title>
        <authorList>
            <person name="Zhang Y."/>
        </authorList>
    </citation>
    <scope>NUCLEOTIDE SEQUENCE</scope>
    <source>
        <strain evidence="3">C1424</strain>
    </source>
</reference>
<evidence type="ECO:0000313" key="4">
    <source>
        <dbReference type="Proteomes" id="UP000628710"/>
    </source>
</evidence>
<dbReference type="Pfam" id="PF03466">
    <property type="entry name" value="LysR_substrate"/>
    <property type="match status" value="1"/>
</dbReference>
<keyword evidence="4" id="KW-1185">Reference proteome</keyword>
<feature type="domain" description="LysR substrate-binding" evidence="2">
    <location>
        <begin position="3"/>
        <end position="204"/>
    </location>
</feature>
<dbReference type="Proteomes" id="UP000628710">
    <property type="component" value="Unassembled WGS sequence"/>
</dbReference>
<dbReference type="InterPro" id="IPR058163">
    <property type="entry name" value="LysR-type_TF_proteobact-type"/>
</dbReference>
<dbReference type="Gene3D" id="3.40.190.290">
    <property type="match status" value="1"/>
</dbReference>